<evidence type="ECO:0000256" key="5">
    <source>
        <dbReference type="SAM" id="SignalP"/>
    </source>
</evidence>
<evidence type="ECO:0000313" key="8">
    <source>
        <dbReference type="Proteomes" id="UP000199340"/>
    </source>
</evidence>
<reference evidence="7 8" key="1">
    <citation type="submission" date="2016-10" db="EMBL/GenBank/DDBJ databases">
        <authorList>
            <person name="de Groot N.N."/>
        </authorList>
    </citation>
    <scope>NUCLEOTIDE SEQUENCE [LARGE SCALE GENOMIC DNA]</scope>
    <source>
        <strain evidence="7 8">DSM 28010</strain>
    </source>
</reference>
<dbReference type="OrthoDB" id="9793634at2"/>
<dbReference type="Pfam" id="PF00034">
    <property type="entry name" value="Cytochrom_C"/>
    <property type="match status" value="1"/>
</dbReference>
<keyword evidence="3 4" id="KW-0408">Iron</keyword>
<evidence type="ECO:0000256" key="2">
    <source>
        <dbReference type="ARBA" id="ARBA00022723"/>
    </source>
</evidence>
<feature type="domain" description="Cytochrome c" evidence="6">
    <location>
        <begin position="44"/>
        <end position="158"/>
    </location>
</feature>
<dbReference type="RefSeq" id="WP_090028309.1">
    <property type="nucleotide sequence ID" value="NZ_FNEB01000003.1"/>
</dbReference>
<dbReference type="InterPro" id="IPR036909">
    <property type="entry name" value="Cyt_c-like_dom_sf"/>
</dbReference>
<dbReference type="Gene3D" id="1.10.760.10">
    <property type="entry name" value="Cytochrome c-like domain"/>
    <property type="match status" value="1"/>
</dbReference>
<protein>
    <submittedName>
        <fullName evidence="7">Sulfur-oxidizing protein SoxX</fullName>
    </submittedName>
</protein>
<keyword evidence="8" id="KW-1185">Reference proteome</keyword>
<keyword evidence="1 4" id="KW-0349">Heme</keyword>
<accession>A0A1G8LNE3</accession>
<keyword evidence="5" id="KW-0732">Signal</keyword>
<dbReference type="GO" id="GO:0046872">
    <property type="term" value="F:metal ion binding"/>
    <property type="evidence" value="ECO:0007669"/>
    <property type="project" value="UniProtKB-KW"/>
</dbReference>
<dbReference type="STRING" id="490829.SAMN05421850_103385"/>
<dbReference type="Proteomes" id="UP000199340">
    <property type="component" value="Unassembled WGS sequence"/>
</dbReference>
<evidence type="ECO:0000256" key="3">
    <source>
        <dbReference type="ARBA" id="ARBA00023004"/>
    </source>
</evidence>
<sequence>MKFATLTLAASLIAGAAAADVVAPGDVKMDEYGAVAESLTGQPGNAAEGEKVMTTRSLGNCVACHQVTALEYAPFHGNVGPSLDGVGDRWNEAELRGIVVNAKKTYDGTVMPSYYRANVDGYIRPGNAYTGKAADDSFGPLLTAQQIEDVVAFLSTLKE</sequence>
<dbReference type="EMBL" id="FNEB01000003">
    <property type="protein sequence ID" value="SDI57196.1"/>
    <property type="molecule type" value="Genomic_DNA"/>
</dbReference>
<dbReference type="InterPro" id="IPR009056">
    <property type="entry name" value="Cyt_c-like_dom"/>
</dbReference>
<evidence type="ECO:0000256" key="1">
    <source>
        <dbReference type="ARBA" id="ARBA00022617"/>
    </source>
</evidence>
<evidence type="ECO:0000259" key="6">
    <source>
        <dbReference type="PROSITE" id="PS51007"/>
    </source>
</evidence>
<dbReference type="InterPro" id="IPR030999">
    <property type="entry name" value="Thiosulf_SoxX"/>
</dbReference>
<dbReference type="PROSITE" id="PS51007">
    <property type="entry name" value="CYTC"/>
    <property type="match status" value="1"/>
</dbReference>
<dbReference type="SUPFAM" id="SSF46626">
    <property type="entry name" value="Cytochrome c"/>
    <property type="match status" value="1"/>
</dbReference>
<feature type="chain" id="PRO_5011752984" evidence="5">
    <location>
        <begin position="20"/>
        <end position="159"/>
    </location>
</feature>
<dbReference type="GO" id="GO:0009055">
    <property type="term" value="F:electron transfer activity"/>
    <property type="evidence" value="ECO:0007669"/>
    <property type="project" value="InterPro"/>
</dbReference>
<proteinExistence type="predicted"/>
<organism evidence="7 8">
    <name type="scientific">Lutimaribacter saemankumensis</name>
    <dbReference type="NCBI Taxonomy" id="490829"/>
    <lineage>
        <taxon>Bacteria</taxon>
        <taxon>Pseudomonadati</taxon>
        <taxon>Pseudomonadota</taxon>
        <taxon>Alphaproteobacteria</taxon>
        <taxon>Rhodobacterales</taxon>
        <taxon>Roseobacteraceae</taxon>
        <taxon>Lutimaribacter</taxon>
    </lineage>
</organism>
<name>A0A1G8LNE3_9RHOB</name>
<dbReference type="GO" id="GO:0020037">
    <property type="term" value="F:heme binding"/>
    <property type="evidence" value="ECO:0007669"/>
    <property type="project" value="InterPro"/>
</dbReference>
<evidence type="ECO:0000256" key="4">
    <source>
        <dbReference type="PROSITE-ProRule" id="PRU00433"/>
    </source>
</evidence>
<gene>
    <name evidence="7" type="ORF">SAMN05421850_103385</name>
</gene>
<evidence type="ECO:0000313" key="7">
    <source>
        <dbReference type="EMBL" id="SDI57196.1"/>
    </source>
</evidence>
<keyword evidence="2 4" id="KW-0479">Metal-binding</keyword>
<dbReference type="NCBIfam" id="TIGR04485">
    <property type="entry name" value="thiosulf_SoxX"/>
    <property type="match status" value="1"/>
</dbReference>
<feature type="signal peptide" evidence="5">
    <location>
        <begin position="1"/>
        <end position="19"/>
    </location>
</feature>
<dbReference type="AlphaFoldDB" id="A0A1G8LNE3"/>